<reference evidence="4 5" key="1">
    <citation type="submission" date="2019-08" db="EMBL/GenBank/DDBJ databases">
        <title>Draft genome sequences of two oriental melons (Cucumis melo L. var makuwa).</title>
        <authorList>
            <person name="Kwon S.-Y."/>
        </authorList>
    </citation>
    <scope>NUCLEOTIDE SEQUENCE [LARGE SCALE GENOMIC DNA]</scope>
    <source>
        <strain evidence="5">cv. Chang Bougi</strain>
        <tissue evidence="4">Leaf</tissue>
    </source>
</reference>
<dbReference type="PANTHER" id="PTHR35317:SF24">
    <property type="entry name" value="RETROVIRUS-RELATED POL POLYPROTEIN FROM TRANSPOSON TNT 1-94"/>
    <property type="match status" value="1"/>
</dbReference>
<protein>
    <submittedName>
        <fullName evidence="4">Kinesin-like protein KIN-7K</fullName>
    </submittedName>
</protein>
<proteinExistence type="predicted"/>
<evidence type="ECO:0000259" key="3">
    <source>
        <dbReference type="Pfam" id="PF22936"/>
    </source>
</evidence>
<name>A0A5D3CLK8_CUCMM</name>
<dbReference type="Pfam" id="PF14223">
    <property type="entry name" value="Retrotran_gag_2"/>
    <property type="match status" value="1"/>
</dbReference>
<accession>A0A5D3CLK8</accession>
<dbReference type="AlphaFoldDB" id="A0A5D3CLK8"/>
<dbReference type="Pfam" id="PF22936">
    <property type="entry name" value="Pol_BBD"/>
    <property type="match status" value="1"/>
</dbReference>
<sequence>MELGLNNSTSLAPPMFDGENYQAWTIRMQAYMEGCDYWEAIEEGYEIAPFLDNPTSNQIKTHKERIIRKAKTRACLYAAMSPSIFNRLMALESAKDICEFLKNKLIEIANKAKALGTDLSDSRLIQKILVLVLERYEATIASLENTKDLSELKVIEVVNVLEKVEKRISGKGRREVAKVAWSLLQRMLVVHSSTVGSRIFVATCFSSTTQCDGWLVDSGCTDTSFKSKVNIRNCAYLKVKGKGTVSIESCVGTKLINKVSFVPKIDKNLLSVDQLVEKGFKVLFEVGKCLISDSNENELFKIKMQHKSFSLDPLQEEQAKRDKLSEKAEP</sequence>
<feature type="domain" description="Retrovirus-related Pol polyprotein from transposon TNT 1-94-like beta-barrel" evidence="3">
    <location>
        <begin position="225"/>
        <end position="280"/>
    </location>
</feature>
<dbReference type="EMBL" id="SSTD01010133">
    <property type="protein sequence ID" value="TYK12310.1"/>
    <property type="molecule type" value="Genomic_DNA"/>
</dbReference>
<feature type="domain" description="DUF4219" evidence="2">
    <location>
        <begin position="16"/>
        <end position="42"/>
    </location>
</feature>
<evidence type="ECO:0000256" key="1">
    <source>
        <dbReference type="SAM" id="Coils"/>
    </source>
</evidence>
<dbReference type="Proteomes" id="UP000321947">
    <property type="component" value="Unassembled WGS sequence"/>
</dbReference>
<feature type="coiled-coil region" evidence="1">
    <location>
        <begin position="91"/>
        <end position="153"/>
    </location>
</feature>
<comment type="caution">
    <text evidence="4">The sequence shown here is derived from an EMBL/GenBank/DDBJ whole genome shotgun (WGS) entry which is preliminary data.</text>
</comment>
<dbReference type="InterPro" id="IPR025314">
    <property type="entry name" value="DUF4219"/>
</dbReference>
<organism evidence="4 5">
    <name type="scientific">Cucumis melo var. makuwa</name>
    <name type="common">Oriental melon</name>
    <dbReference type="NCBI Taxonomy" id="1194695"/>
    <lineage>
        <taxon>Eukaryota</taxon>
        <taxon>Viridiplantae</taxon>
        <taxon>Streptophyta</taxon>
        <taxon>Embryophyta</taxon>
        <taxon>Tracheophyta</taxon>
        <taxon>Spermatophyta</taxon>
        <taxon>Magnoliopsida</taxon>
        <taxon>eudicotyledons</taxon>
        <taxon>Gunneridae</taxon>
        <taxon>Pentapetalae</taxon>
        <taxon>rosids</taxon>
        <taxon>fabids</taxon>
        <taxon>Cucurbitales</taxon>
        <taxon>Cucurbitaceae</taxon>
        <taxon>Benincaseae</taxon>
        <taxon>Cucumis</taxon>
    </lineage>
</organism>
<evidence type="ECO:0000259" key="2">
    <source>
        <dbReference type="Pfam" id="PF13961"/>
    </source>
</evidence>
<dbReference type="Pfam" id="PF13961">
    <property type="entry name" value="DUF4219"/>
    <property type="match status" value="1"/>
</dbReference>
<dbReference type="InterPro" id="IPR054722">
    <property type="entry name" value="PolX-like_BBD"/>
</dbReference>
<evidence type="ECO:0000313" key="5">
    <source>
        <dbReference type="Proteomes" id="UP000321947"/>
    </source>
</evidence>
<keyword evidence="1" id="KW-0175">Coiled coil</keyword>
<dbReference type="PANTHER" id="PTHR35317">
    <property type="entry name" value="OS04G0629600 PROTEIN"/>
    <property type="match status" value="1"/>
</dbReference>
<evidence type="ECO:0000313" key="4">
    <source>
        <dbReference type="EMBL" id="TYK12310.1"/>
    </source>
</evidence>
<gene>
    <name evidence="4" type="ORF">E5676_scaffold302G00780</name>
</gene>